<evidence type="ECO:0000313" key="4">
    <source>
        <dbReference type="Proteomes" id="UP000070328"/>
    </source>
</evidence>
<name>A0A135SPQ4_9PEZI</name>
<feature type="region of interest" description="Disordered" evidence="2">
    <location>
        <begin position="65"/>
        <end position="89"/>
    </location>
</feature>
<feature type="region of interest" description="Disordered" evidence="2">
    <location>
        <begin position="1"/>
        <end position="32"/>
    </location>
</feature>
<reference evidence="3 4" key="1">
    <citation type="submission" date="2014-02" db="EMBL/GenBank/DDBJ databases">
        <title>The genome sequence of Colletotrichum simmondsii CBS122122.</title>
        <authorList>
            <person name="Baroncelli R."/>
            <person name="Thon M.R."/>
        </authorList>
    </citation>
    <scope>NUCLEOTIDE SEQUENCE [LARGE SCALE GENOMIC DNA]</scope>
    <source>
        <strain evidence="3 4">CBS122122</strain>
    </source>
</reference>
<feature type="compositionally biased region" description="Basic and acidic residues" evidence="2">
    <location>
        <begin position="65"/>
        <end position="82"/>
    </location>
</feature>
<dbReference type="OrthoDB" id="4835262at2759"/>
<accession>A0A135SPQ4</accession>
<proteinExistence type="predicted"/>
<feature type="compositionally biased region" description="Low complexity" evidence="2">
    <location>
        <begin position="19"/>
        <end position="32"/>
    </location>
</feature>
<keyword evidence="4" id="KW-1185">Reference proteome</keyword>
<feature type="compositionally biased region" description="Polar residues" evidence="2">
    <location>
        <begin position="175"/>
        <end position="186"/>
    </location>
</feature>
<dbReference type="EMBL" id="JFBX01000476">
    <property type="protein sequence ID" value="KXH37908.1"/>
    <property type="molecule type" value="Genomic_DNA"/>
</dbReference>
<comment type="caution">
    <text evidence="3">The sequence shown here is derived from an EMBL/GenBank/DDBJ whole genome shotgun (WGS) entry which is preliminary data.</text>
</comment>
<gene>
    <name evidence="3" type="ORF">CSIM01_09841</name>
</gene>
<feature type="coiled-coil region" evidence="1">
    <location>
        <begin position="96"/>
        <end position="123"/>
    </location>
</feature>
<dbReference type="AlphaFoldDB" id="A0A135SPQ4"/>
<organism evidence="3 4">
    <name type="scientific">Colletotrichum simmondsii</name>
    <dbReference type="NCBI Taxonomy" id="703756"/>
    <lineage>
        <taxon>Eukaryota</taxon>
        <taxon>Fungi</taxon>
        <taxon>Dikarya</taxon>
        <taxon>Ascomycota</taxon>
        <taxon>Pezizomycotina</taxon>
        <taxon>Sordariomycetes</taxon>
        <taxon>Hypocreomycetidae</taxon>
        <taxon>Glomerellales</taxon>
        <taxon>Glomerellaceae</taxon>
        <taxon>Colletotrichum</taxon>
        <taxon>Colletotrichum acutatum species complex</taxon>
    </lineage>
</organism>
<protein>
    <submittedName>
        <fullName evidence="3">Uncharacterized protein</fullName>
    </submittedName>
</protein>
<keyword evidence="1" id="KW-0175">Coiled coil</keyword>
<evidence type="ECO:0000256" key="1">
    <source>
        <dbReference type="SAM" id="Coils"/>
    </source>
</evidence>
<feature type="compositionally biased region" description="Basic residues" evidence="2">
    <location>
        <begin position="210"/>
        <end position="220"/>
    </location>
</feature>
<evidence type="ECO:0000256" key="2">
    <source>
        <dbReference type="SAM" id="MobiDB-lite"/>
    </source>
</evidence>
<sequence>MPPAMSKKRSATASNLEHTAAPAGPSNNGAAATNTIPATQMAFGMSHIVIYQELMTMRRTLDDISRRQEKSDETNKTSETRLQELQPMPKRLDDLGAELNNHYAAAEEKIRKQEEELRAFADRLFQSDEERAALDRKVAQLVAKQSLQATQGDPDDFRAVVGKRPRTGDNEERNSAPSESDQQPKSCRTKVTDRPKSVAGPVPVTIPRPRPAKSKAPKRLQKRFETFQRYKQGKMDEYFRTPRRRGNELRKFINDFIQGIEDERISSFVQVNLLERFSGSARELKTRKGSRFIAIGNELRWDDIIQVVDDPKLRDDLE</sequence>
<evidence type="ECO:0000313" key="3">
    <source>
        <dbReference type="EMBL" id="KXH37908.1"/>
    </source>
</evidence>
<feature type="compositionally biased region" description="Basic residues" evidence="2">
    <location>
        <begin position="1"/>
        <end position="10"/>
    </location>
</feature>
<dbReference type="Proteomes" id="UP000070328">
    <property type="component" value="Unassembled WGS sequence"/>
</dbReference>
<feature type="region of interest" description="Disordered" evidence="2">
    <location>
        <begin position="147"/>
        <end position="220"/>
    </location>
</feature>